<reference evidence="1" key="2">
    <citation type="submission" date="2021-02" db="EMBL/GenBank/DDBJ databases">
        <authorList>
            <person name="Kimball J.A."/>
            <person name="Haas M.W."/>
            <person name="Macchietto M."/>
            <person name="Kono T."/>
            <person name="Duquette J."/>
            <person name="Shao M."/>
        </authorList>
    </citation>
    <scope>NUCLEOTIDE SEQUENCE</scope>
    <source>
        <tissue evidence="1">Fresh leaf tissue</tissue>
    </source>
</reference>
<accession>A0A8J5TBN2</accession>
<name>A0A8J5TBN2_ZIZPA</name>
<keyword evidence="2" id="KW-1185">Reference proteome</keyword>
<evidence type="ECO:0000313" key="1">
    <source>
        <dbReference type="EMBL" id="KAG8083954.1"/>
    </source>
</evidence>
<sequence length="97" mass="10318">MVFLLEDTRRFVARVAEAATGRHTKLARLKGFTTDNVVLVSLIQSEEGDNDAALCGVLIGGDEGVVVRVVEATASRHTELAHLEGFAVDNAALVSLI</sequence>
<dbReference type="AlphaFoldDB" id="A0A8J5TBN2"/>
<reference evidence="1" key="1">
    <citation type="journal article" date="2021" name="bioRxiv">
        <title>Whole Genome Assembly and Annotation of Northern Wild Rice, Zizania palustris L., Supports a Whole Genome Duplication in the Zizania Genus.</title>
        <authorList>
            <person name="Haas M."/>
            <person name="Kono T."/>
            <person name="Macchietto M."/>
            <person name="Millas R."/>
            <person name="McGilp L."/>
            <person name="Shao M."/>
            <person name="Duquette J."/>
            <person name="Hirsch C.N."/>
            <person name="Kimball J."/>
        </authorList>
    </citation>
    <scope>NUCLEOTIDE SEQUENCE</scope>
    <source>
        <tissue evidence="1">Fresh leaf tissue</tissue>
    </source>
</reference>
<organism evidence="1 2">
    <name type="scientific">Zizania palustris</name>
    <name type="common">Northern wild rice</name>
    <dbReference type="NCBI Taxonomy" id="103762"/>
    <lineage>
        <taxon>Eukaryota</taxon>
        <taxon>Viridiplantae</taxon>
        <taxon>Streptophyta</taxon>
        <taxon>Embryophyta</taxon>
        <taxon>Tracheophyta</taxon>
        <taxon>Spermatophyta</taxon>
        <taxon>Magnoliopsida</taxon>
        <taxon>Liliopsida</taxon>
        <taxon>Poales</taxon>
        <taxon>Poaceae</taxon>
        <taxon>BOP clade</taxon>
        <taxon>Oryzoideae</taxon>
        <taxon>Oryzeae</taxon>
        <taxon>Zizaniinae</taxon>
        <taxon>Zizania</taxon>
    </lineage>
</organism>
<proteinExistence type="predicted"/>
<evidence type="ECO:0000313" key="2">
    <source>
        <dbReference type="Proteomes" id="UP000729402"/>
    </source>
</evidence>
<protein>
    <submittedName>
        <fullName evidence="1">Uncharacterized protein</fullName>
    </submittedName>
</protein>
<comment type="caution">
    <text evidence="1">The sequence shown here is derived from an EMBL/GenBank/DDBJ whole genome shotgun (WGS) entry which is preliminary data.</text>
</comment>
<dbReference type="Proteomes" id="UP000729402">
    <property type="component" value="Unassembled WGS sequence"/>
</dbReference>
<dbReference type="EMBL" id="JAAALK010000082">
    <property type="protein sequence ID" value="KAG8083954.1"/>
    <property type="molecule type" value="Genomic_DNA"/>
</dbReference>
<gene>
    <name evidence="1" type="ORF">GUJ93_ZPchr0010g10929</name>
</gene>